<evidence type="ECO:0000256" key="3">
    <source>
        <dbReference type="ARBA" id="ARBA00022692"/>
    </source>
</evidence>
<organism evidence="8">
    <name type="scientific">Zooxanthella nutricula</name>
    <dbReference type="NCBI Taxonomy" id="1333877"/>
    <lineage>
        <taxon>Eukaryota</taxon>
        <taxon>Sar</taxon>
        <taxon>Alveolata</taxon>
        <taxon>Dinophyceae</taxon>
        <taxon>Peridiniales</taxon>
        <taxon>Peridiniales incertae sedis</taxon>
        <taxon>Zooxanthella</taxon>
    </lineage>
</organism>
<accession>A0A7S2IJF3</accession>
<feature type="transmembrane region" description="Helical" evidence="7">
    <location>
        <begin position="375"/>
        <end position="400"/>
    </location>
</feature>
<feature type="transmembrane region" description="Helical" evidence="7">
    <location>
        <begin position="263"/>
        <end position="296"/>
    </location>
</feature>
<feature type="transmembrane region" description="Helical" evidence="7">
    <location>
        <begin position="234"/>
        <end position="257"/>
    </location>
</feature>
<dbReference type="AlphaFoldDB" id="A0A7S2IJF3"/>
<evidence type="ECO:0008006" key="9">
    <source>
        <dbReference type="Google" id="ProtNLM"/>
    </source>
</evidence>
<feature type="transmembrane region" description="Helical" evidence="7">
    <location>
        <begin position="420"/>
        <end position="442"/>
    </location>
</feature>
<comment type="subcellular location">
    <subcellularLocation>
        <location evidence="1">Membrane</location>
        <topology evidence="1">Multi-pass membrane protein</topology>
    </subcellularLocation>
</comment>
<evidence type="ECO:0000256" key="7">
    <source>
        <dbReference type="SAM" id="Phobius"/>
    </source>
</evidence>
<feature type="transmembrane region" description="Helical" evidence="7">
    <location>
        <begin position="91"/>
        <end position="114"/>
    </location>
</feature>
<feature type="transmembrane region" description="Helical" evidence="7">
    <location>
        <begin position="157"/>
        <end position="178"/>
    </location>
</feature>
<keyword evidence="3 6" id="KW-0812">Transmembrane</keyword>
<dbReference type="PRINTS" id="PR00783">
    <property type="entry name" value="MINTRINSICP"/>
</dbReference>
<evidence type="ECO:0000256" key="5">
    <source>
        <dbReference type="ARBA" id="ARBA00023136"/>
    </source>
</evidence>
<keyword evidence="4 7" id="KW-1133">Transmembrane helix</keyword>
<dbReference type="InterPro" id="IPR023271">
    <property type="entry name" value="Aquaporin-like"/>
</dbReference>
<proteinExistence type="inferred from homology"/>
<dbReference type="PANTHER" id="PTHR45724:SF13">
    <property type="entry name" value="AQUAPORIN NIP1-1-RELATED"/>
    <property type="match status" value="1"/>
</dbReference>
<dbReference type="Gene3D" id="1.20.1080.10">
    <property type="entry name" value="Glycerol uptake facilitator protein"/>
    <property type="match status" value="2"/>
</dbReference>
<keyword evidence="5 7" id="KW-0472">Membrane</keyword>
<dbReference type="EMBL" id="HBGW01014650">
    <property type="protein sequence ID" value="CAD9520645.1"/>
    <property type="molecule type" value="Transcribed_RNA"/>
</dbReference>
<dbReference type="Pfam" id="PF00230">
    <property type="entry name" value="MIP"/>
    <property type="match status" value="2"/>
</dbReference>
<evidence type="ECO:0000256" key="4">
    <source>
        <dbReference type="ARBA" id="ARBA00022989"/>
    </source>
</evidence>
<evidence type="ECO:0000256" key="2">
    <source>
        <dbReference type="ARBA" id="ARBA00022448"/>
    </source>
</evidence>
<dbReference type="PANTHER" id="PTHR45724">
    <property type="entry name" value="AQUAPORIN NIP2-1"/>
    <property type="match status" value="1"/>
</dbReference>
<evidence type="ECO:0000256" key="1">
    <source>
        <dbReference type="ARBA" id="ARBA00004141"/>
    </source>
</evidence>
<name>A0A7S2IJF3_9DINO</name>
<keyword evidence="2 6" id="KW-0813">Transport</keyword>
<feature type="transmembrane region" description="Helical" evidence="7">
    <location>
        <begin position="198"/>
        <end position="222"/>
    </location>
</feature>
<dbReference type="GO" id="GO:0015267">
    <property type="term" value="F:channel activity"/>
    <property type="evidence" value="ECO:0007669"/>
    <property type="project" value="InterPro"/>
</dbReference>
<gene>
    <name evidence="8" type="ORF">BRAN1462_LOCUS9299</name>
</gene>
<protein>
    <recommendedName>
        <fullName evidence="9">Aquaporin</fullName>
    </recommendedName>
</protein>
<dbReference type="GO" id="GO:0016020">
    <property type="term" value="C:membrane"/>
    <property type="evidence" value="ECO:0007669"/>
    <property type="project" value="UniProtKB-SubCell"/>
</dbReference>
<evidence type="ECO:0000256" key="6">
    <source>
        <dbReference type="RuleBase" id="RU000477"/>
    </source>
</evidence>
<dbReference type="InterPro" id="IPR034294">
    <property type="entry name" value="Aquaporin_transptr"/>
</dbReference>
<dbReference type="PROSITE" id="PS51257">
    <property type="entry name" value="PROKAR_LIPOPROTEIN"/>
    <property type="match status" value="1"/>
</dbReference>
<evidence type="ECO:0000313" key="8">
    <source>
        <dbReference type="EMBL" id="CAD9520645.1"/>
    </source>
</evidence>
<feature type="transmembrane region" description="Helical" evidence="7">
    <location>
        <begin position="308"/>
        <end position="329"/>
    </location>
</feature>
<dbReference type="SUPFAM" id="SSF81338">
    <property type="entry name" value="Aquaporin-like"/>
    <property type="match status" value="2"/>
</dbReference>
<feature type="transmembrane region" description="Helical" evidence="7">
    <location>
        <begin position="126"/>
        <end position="150"/>
    </location>
</feature>
<dbReference type="InterPro" id="IPR022357">
    <property type="entry name" value="MIP_CS"/>
</dbReference>
<feature type="transmembrane region" description="Helical" evidence="7">
    <location>
        <begin position="341"/>
        <end position="363"/>
    </location>
</feature>
<reference evidence="8" key="1">
    <citation type="submission" date="2021-01" db="EMBL/GenBank/DDBJ databases">
        <authorList>
            <person name="Corre E."/>
            <person name="Pelletier E."/>
            <person name="Niang G."/>
            <person name="Scheremetjew M."/>
            <person name="Finn R."/>
            <person name="Kale V."/>
            <person name="Holt S."/>
            <person name="Cochrane G."/>
            <person name="Meng A."/>
            <person name="Brown T."/>
            <person name="Cohen L."/>
        </authorList>
    </citation>
    <scope>NUCLEOTIDE SEQUENCE</scope>
    <source>
        <strain evidence="8">RCC3387</strain>
    </source>
</reference>
<dbReference type="PROSITE" id="PS00221">
    <property type="entry name" value="MIP"/>
    <property type="match status" value="2"/>
</dbReference>
<sequence length="460" mass="46149">MPPAAKALPPSSLPAKLVGEFIGTYLLTLTFGCVALSENTAWAGVSVASVLMVSMYALGGISGGNFNPAVSIALGVCKACKGPGIDLKTMGLYIGVQIVAGILAAFSYGALFAATFRLEPQGGASMLQACFVEVLYTFVLCFVLLSVMVAKKNTPNTFYGIAVGSVVVAGAYGAGALSRGCFNPAVAIGVDIGGSGLGLLYCLHYTLAEVVGALVAVGAFRFIRPEDFRKSGGLASVVVSEFLGTFVLVLTVGLNVLEHSVSGAFSIAASLACMMYAVGSVSGGHFNCAVTLAVFASRRDFKLRPFRIAIYIAAQLLGAAAAAGCYVAATGRSFHLGPSAGTSLGAAAIAEVIFTFLLCYVYLATSVSKTTKDPAVFPLAVGACVAAGGNAVGAISGAALNPAVSFGIALGHLFADGSALALGVYTAAELIAGGLAAGAFLVTHVVDVQPAAADKGDGQA</sequence>
<comment type="similarity">
    <text evidence="6">Belongs to the MIP/aquaporin (TC 1.A.8) family.</text>
</comment>
<dbReference type="InterPro" id="IPR000425">
    <property type="entry name" value="MIP"/>
</dbReference>